<accession>A0A225UH26</accession>
<dbReference type="AlphaFoldDB" id="A0A225UH26"/>
<dbReference type="Proteomes" id="UP000198211">
    <property type="component" value="Unassembled WGS sequence"/>
</dbReference>
<feature type="compositionally biased region" description="Low complexity" evidence="1">
    <location>
        <begin position="198"/>
        <end position="211"/>
    </location>
</feature>
<gene>
    <name evidence="2" type="ORF">PHMEG_00038832</name>
</gene>
<evidence type="ECO:0000313" key="3">
    <source>
        <dbReference type="Proteomes" id="UP000198211"/>
    </source>
</evidence>
<dbReference type="OrthoDB" id="113059at2759"/>
<name>A0A225UH26_9STRA</name>
<evidence type="ECO:0000256" key="1">
    <source>
        <dbReference type="SAM" id="MobiDB-lite"/>
    </source>
</evidence>
<feature type="non-terminal residue" evidence="2">
    <location>
        <position position="1"/>
    </location>
</feature>
<organism evidence="2 3">
    <name type="scientific">Phytophthora megakarya</name>
    <dbReference type="NCBI Taxonomy" id="4795"/>
    <lineage>
        <taxon>Eukaryota</taxon>
        <taxon>Sar</taxon>
        <taxon>Stramenopiles</taxon>
        <taxon>Oomycota</taxon>
        <taxon>Peronosporomycetes</taxon>
        <taxon>Peronosporales</taxon>
        <taxon>Peronosporaceae</taxon>
        <taxon>Phytophthora</taxon>
    </lineage>
</organism>
<proteinExistence type="predicted"/>
<sequence>DPFTRVVLSLLADLNRTRNNRADLIREQFDRLWDWCSKTSGGSGNLPTEVLLEPSYLQYSMEVLEWAPTTEDWSRELRVLGAEQPWRNCWIDVPVEHSYNTAYAPYNPEAPVFVPVSMTRQAVVSVIAVDQSLADADLVAPWVSESSGISEMARNALTEVVDEGSAGAEIAPAAPAETAEALDENSFSFVPAETATSGLGGAAAESSATSTDAVTPAHDVEDPHPT</sequence>
<evidence type="ECO:0000313" key="2">
    <source>
        <dbReference type="EMBL" id="OWY92241.1"/>
    </source>
</evidence>
<protein>
    <submittedName>
        <fullName evidence="2">Uncharacterized protein</fullName>
    </submittedName>
</protein>
<comment type="caution">
    <text evidence="2">The sequence shown here is derived from an EMBL/GenBank/DDBJ whole genome shotgun (WGS) entry which is preliminary data.</text>
</comment>
<reference evidence="3" key="1">
    <citation type="submission" date="2017-03" db="EMBL/GenBank/DDBJ databases">
        <title>Phytopthora megakarya and P. palmivora, two closely related causual agents of cacao black pod achieved similar genome size and gene model numbers by different mechanisms.</title>
        <authorList>
            <person name="Ali S."/>
            <person name="Shao J."/>
            <person name="Larry D.J."/>
            <person name="Kronmiller B."/>
            <person name="Shen D."/>
            <person name="Strem M.D."/>
            <person name="Melnick R.L."/>
            <person name="Guiltinan M.J."/>
            <person name="Tyler B.M."/>
            <person name="Meinhardt L.W."/>
            <person name="Bailey B.A."/>
        </authorList>
    </citation>
    <scope>NUCLEOTIDE SEQUENCE [LARGE SCALE GENOMIC DNA]</scope>
    <source>
        <strain evidence="3">zdho120</strain>
    </source>
</reference>
<keyword evidence="3" id="KW-1185">Reference proteome</keyword>
<feature type="region of interest" description="Disordered" evidence="1">
    <location>
        <begin position="198"/>
        <end position="226"/>
    </location>
</feature>
<dbReference type="EMBL" id="NBNE01018495">
    <property type="protein sequence ID" value="OWY92241.1"/>
    <property type="molecule type" value="Genomic_DNA"/>
</dbReference>